<reference evidence="2" key="1">
    <citation type="submission" date="2021-01" db="EMBL/GenBank/DDBJ databases">
        <authorList>
            <person name="Li R."/>
            <person name="Bekaert M."/>
        </authorList>
    </citation>
    <scope>NUCLEOTIDE SEQUENCE</scope>
    <source>
        <strain evidence="2">Farmed</strain>
    </source>
</reference>
<feature type="transmembrane region" description="Helical" evidence="1">
    <location>
        <begin position="47"/>
        <end position="67"/>
    </location>
</feature>
<gene>
    <name evidence="2" type="ORF">SPHA_20164</name>
</gene>
<name>A0A812BM14_ACAPH</name>
<feature type="transmembrane region" description="Helical" evidence="1">
    <location>
        <begin position="88"/>
        <end position="109"/>
    </location>
</feature>
<feature type="transmembrane region" description="Helical" evidence="1">
    <location>
        <begin position="20"/>
        <end position="41"/>
    </location>
</feature>
<sequence length="214" mass="24081">MSLHHTSSPRSKWGESQYILCYLHLLCRMSLTPYIITIIVLNDLSIYHGPLTLSVLVCSHSLLSTYLTPGLISRKKKQINQSINTLSLSLSLSSSIFLYYLSSFLSLTFCLSPNCLSLHRYLSSSSSLSPYLSLFSPSLSRYLYLSSSLFISHLYPATHKVSFTFSLSHSLYSRSLILSTLPLELTLSRSLNYSLSLSLSLSHFLTLSHSFPLY</sequence>
<evidence type="ECO:0000313" key="3">
    <source>
        <dbReference type="Proteomes" id="UP000597762"/>
    </source>
</evidence>
<keyword evidence="1" id="KW-0472">Membrane</keyword>
<proteinExistence type="predicted"/>
<comment type="caution">
    <text evidence="2">The sequence shown here is derived from an EMBL/GenBank/DDBJ whole genome shotgun (WGS) entry which is preliminary data.</text>
</comment>
<evidence type="ECO:0000313" key="2">
    <source>
        <dbReference type="EMBL" id="CAE1236232.1"/>
    </source>
</evidence>
<keyword evidence="3" id="KW-1185">Reference proteome</keyword>
<dbReference type="Proteomes" id="UP000597762">
    <property type="component" value="Unassembled WGS sequence"/>
</dbReference>
<accession>A0A812BM14</accession>
<evidence type="ECO:0000256" key="1">
    <source>
        <dbReference type="SAM" id="Phobius"/>
    </source>
</evidence>
<organism evidence="2 3">
    <name type="scientific">Acanthosepion pharaonis</name>
    <name type="common">Pharaoh cuttlefish</name>
    <name type="synonym">Sepia pharaonis</name>
    <dbReference type="NCBI Taxonomy" id="158019"/>
    <lineage>
        <taxon>Eukaryota</taxon>
        <taxon>Metazoa</taxon>
        <taxon>Spiralia</taxon>
        <taxon>Lophotrochozoa</taxon>
        <taxon>Mollusca</taxon>
        <taxon>Cephalopoda</taxon>
        <taxon>Coleoidea</taxon>
        <taxon>Decapodiformes</taxon>
        <taxon>Sepiida</taxon>
        <taxon>Sepiina</taxon>
        <taxon>Sepiidae</taxon>
        <taxon>Acanthosepion</taxon>
    </lineage>
</organism>
<dbReference type="EMBL" id="CAHIKZ030000739">
    <property type="protein sequence ID" value="CAE1236232.1"/>
    <property type="molecule type" value="Genomic_DNA"/>
</dbReference>
<keyword evidence="1" id="KW-1133">Transmembrane helix</keyword>
<dbReference type="AlphaFoldDB" id="A0A812BM14"/>
<keyword evidence="1" id="KW-0812">Transmembrane</keyword>
<protein>
    <submittedName>
        <fullName evidence="2">Uncharacterized protein</fullName>
    </submittedName>
</protein>